<sequence length="129" mass="13850">MSHATRELGRAAEAAAARYLAARGWRILARNARRRTGEIDLLAADPQGVLVFVEVRARRACGPDSGRQRAAASVDGRKRHRLIRAAKALLARHPELAGLPARFDVVAIEADASGRLGAIEHLIGAFDLG</sequence>
<dbReference type="EMBL" id="CP141614">
    <property type="protein sequence ID" value="WRP13352.1"/>
    <property type="molecule type" value="Genomic_DNA"/>
</dbReference>
<dbReference type="InterPro" id="IPR011335">
    <property type="entry name" value="Restrct_endonuc-II-like"/>
</dbReference>
<reference evidence="4" key="1">
    <citation type="submission" date="2023-12" db="EMBL/GenBank/DDBJ databases">
        <title>Novel isolates from deep terrestrial aquifers shed light on the physiology and ecology of the class Limnochordia.</title>
        <authorList>
            <person name="Karnachuk O.V."/>
            <person name="Lukina A.P."/>
            <person name="Avakyan M.R."/>
            <person name="Kadnikov V."/>
            <person name="Begmatov S."/>
            <person name="Beletsky A.V."/>
            <person name="Mardanov A.V."/>
            <person name="Ravin N.V."/>
        </authorList>
    </citation>
    <scope>NUCLEOTIDE SEQUENCE [LARGE SCALE GENOMIC DNA]</scope>
    <source>
        <strain evidence="4">LN</strain>
    </source>
</reference>
<dbReference type="InterPro" id="IPR011856">
    <property type="entry name" value="tRNA_endonuc-like_dom_sf"/>
</dbReference>
<dbReference type="InterPro" id="IPR003509">
    <property type="entry name" value="UPF0102_YraN-like"/>
</dbReference>
<evidence type="ECO:0000256" key="2">
    <source>
        <dbReference type="HAMAP-Rule" id="MF_00048"/>
    </source>
</evidence>
<dbReference type="HAMAP" id="MF_00048">
    <property type="entry name" value="UPF0102"/>
    <property type="match status" value="1"/>
</dbReference>
<evidence type="ECO:0000256" key="1">
    <source>
        <dbReference type="ARBA" id="ARBA00006738"/>
    </source>
</evidence>
<dbReference type="Proteomes" id="UP001333102">
    <property type="component" value="Chromosome"/>
</dbReference>
<accession>A0ABZ1BKI4</accession>
<dbReference type="Gene3D" id="3.40.1350.10">
    <property type="match status" value="1"/>
</dbReference>
<dbReference type="Pfam" id="PF02021">
    <property type="entry name" value="UPF0102"/>
    <property type="match status" value="1"/>
</dbReference>
<dbReference type="RefSeq" id="WP_324667597.1">
    <property type="nucleotide sequence ID" value="NZ_CP141614.1"/>
</dbReference>
<dbReference type="NCBIfam" id="TIGR00252">
    <property type="entry name" value="YraN family protein"/>
    <property type="match status" value="1"/>
</dbReference>
<proteinExistence type="inferred from homology"/>
<keyword evidence="4" id="KW-1185">Reference proteome</keyword>
<evidence type="ECO:0000313" key="4">
    <source>
        <dbReference type="Proteomes" id="UP001333102"/>
    </source>
</evidence>
<dbReference type="NCBIfam" id="NF009150">
    <property type="entry name" value="PRK12497.1-3"/>
    <property type="match status" value="1"/>
</dbReference>
<organism evidence="3 4">
    <name type="scientific">Geochorda subterranea</name>
    <dbReference type="NCBI Taxonomy" id="3109564"/>
    <lineage>
        <taxon>Bacteria</taxon>
        <taxon>Bacillati</taxon>
        <taxon>Bacillota</taxon>
        <taxon>Limnochordia</taxon>
        <taxon>Limnochordales</taxon>
        <taxon>Geochordaceae</taxon>
        <taxon>Geochorda</taxon>
    </lineage>
</organism>
<name>A0ABZ1BKI4_9FIRM</name>
<dbReference type="PANTHER" id="PTHR34039">
    <property type="entry name" value="UPF0102 PROTEIN YRAN"/>
    <property type="match status" value="1"/>
</dbReference>
<comment type="similarity">
    <text evidence="1 2">Belongs to the UPF0102 family.</text>
</comment>
<gene>
    <name evidence="3" type="ORF">VLY81_07780</name>
</gene>
<protein>
    <recommendedName>
        <fullName evidence="2">UPF0102 protein VLY81_07780</fullName>
    </recommendedName>
</protein>
<evidence type="ECO:0000313" key="3">
    <source>
        <dbReference type="EMBL" id="WRP13352.1"/>
    </source>
</evidence>
<dbReference type="PANTHER" id="PTHR34039:SF1">
    <property type="entry name" value="UPF0102 PROTEIN YRAN"/>
    <property type="match status" value="1"/>
</dbReference>
<dbReference type="SUPFAM" id="SSF52980">
    <property type="entry name" value="Restriction endonuclease-like"/>
    <property type="match status" value="1"/>
</dbReference>